<protein>
    <submittedName>
        <fullName evidence="2">Uncharacterized protein</fullName>
    </submittedName>
</protein>
<evidence type="ECO:0000313" key="3">
    <source>
        <dbReference type="Proteomes" id="UP000828390"/>
    </source>
</evidence>
<dbReference type="EMBL" id="JAIWYP010000010">
    <property type="protein sequence ID" value="KAH3747791.1"/>
    <property type="molecule type" value="Genomic_DNA"/>
</dbReference>
<keyword evidence="3" id="KW-1185">Reference proteome</keyword>
<dbReference type="AlphaFoldDB" id="A0A9D4I2D9"/>
<organism evidence="2 3">
    <name type="scientific">Dreissena polymorpha</name>
    <name type="common">Zebra mussel</name>
    <name type="synonym">Mytilus polymorpha</name>
    <dbReference type="NCBI Taxonomy" id="45954"/>
    <lineage>
        <taxon>Eukaryota</taxon>
        <taxon>Metazoa</taxon>
        <taxon>Spiralia</taxon>
        <taxon>Lophotrochozoa</taxon>
        <taxon>Mollusca</taxon>
        <taxon>Bivalvia</taxon>
        <taxon>Autobranchia</taxon>
        <taxon>Heteroconchia</taxon>
        <taxon>Euheterodonta</taxon>
        <taxon>Imparidentia</taxon>
        <taxon>Neoheterodontei</taxon>
        <taxon>Myida</taxon>
        <taxon>Dreissenoidea</taxon>
        <taxon>Dreissenidae</taxon>
        <taxon>Dreissena</taxon>
    </lineage>
</organism>
<evidence type="ECO:0000256" key="1">
    <source>
        <dbReference type="SAM" id="MobiDB-lite"/>
    </source>
</evidence>
<name>A0A9D4I2D9_DREPO</name>
<gene>
    <name evidence="2" type="ORF">DPMN_182223</name>
</gene>
<proteinExistence type="predicted"/>
<dbReference type="Proteomes" id="UP000828390">
    <property type="component" value="Unassembled WGS sequence"/>
</dbReference>
<accession>A0A9D4I2D9</accession>
<evidence type="ECO:0000313" key="2">
    <source>
        <dbReference type="EMBL" id="KAH3747791.1"/>
    </source>
</evidence>
<feature type="compositionally biased region" description="Basic and acidic residues" evidence="1">
    <location>
        <begin position="280"/>
        <end position="293"/>
    </location>
</feature>
<reference evidence="2" key="2">
    <citation type="submission" date="2020-11" db="EMBL/GenBank/DDBJ databases">
        <authorList>
            <person name="McCartney M.A."/>
            <person name="Auch B."/>
            <person name="Kono T."/>
            <person name="Mallez S."/>
            <person name="Becker A."/>
            <person name="Gohl D.M."/>
            <person name="Silverstein K.A.T."/>
            <person name="Koren S."/>
            <person name="Bechman K.B."/>
            <person name="Herman A."/>
            <person name="Abrahante J.E."/>
            <person name="Garbe J."/>
        </authorList>
    </citation>
    <scope>NUCLEOTIDE SEQUENCE</scope>
    <source>
        <strain evidence="2">Duluth1</strain>
        <tissue evidence="2">Whole animal</tissue>
    </source>
</reference>
<reference evidence="2" key="1">
    <citation type="journal article" date="2019" name="bioRxiv">
        <title>The Genome of the Zebra Mussel, Dreissena polymorpha: A Resource for Invasive Species Research.</title>
        <authorList>
            <person name="McCartney M.A."/>
            <person name="Auch B."/>
            <person name="Kono T."/>
            <person name="Mallez S."/>
            <person name="Zhang Y."/>
            <person name="Obille A."/>
            <person name="Becker A."/>
            <person name="Abrahante J.E."/>
            <person name="Garbe J."/>
            <person name="Badalamenti J.P."/>
            <person name="Herman A."/>
            <person name="Mangelson H."/>
            <person name="Liachko I."/>
            <person name="Sullivan S."/>
            <person name="Sone E.D."/>
            <person name="Koren S."/>
            <person name="Silverstein K.A.T."/>
            <person name="Beckman K.B."/>
            <person name="Gohl D.M."/>
        </authorList>
    </citation>
    <scope>NUCLEOTIDE SEQUENCE</scope>
    <source>
        <strain evidence="2">Duluth1</strain>
        <tissue evidence="2">Whole animal</tissue>
    </source>
</reference>
<sequence>MGKLRFAHLRGFHDDWAKIVTYRGCHFQENGAKNVTSRVFTCFHYIHIKKNAPFTGGHVFSPIWTMFELVRDINKTNVLTNFHDDWAKIVTSRVFTIHVIQLIGTIFELNSHIKETNVLTKFHENWAKNVTSRVENAPPTGGHVFVPIWTMFKLVRDINKTNVLTNFHDDWAKIVTSRVFTRNIPHPLAVAKSHAALTDSHSALFKGKFRHALLSITSLLPYDLELTWSAKSASLIQLERARRDRGERELLRSVTLEPDVFHTAGIAITGPALPEVPSPQEHRGDGPIERPRDGGTQYAKRAGETVSGMKTTAGDFERGHKGRAASCRHLGAASRQNFVFEIVYCLPVHIKVSLATVHWSIWI</sequence>
<comment type="caution">
    <text evidence="2">The sequence shown here is derived from an EMBL/GenBank/DDBJ whole genome shotgun (WGS) entry which is preliminary data.</text>
</comment>
<feature type="region of interest" description="Disordered" evidence="1">
    <location>
        <begin position="272"/>
        <end position="297"/>
    </location>
</feature>